<feature type="region of interest" description="Disordered" evidence="2">
    <location>
        <begin position="851"/>
        <end position="935"/>
    </location>
</feature>
<dbReference type="VEuPathDB" id="FungiDB:H257_13907"/>
<feature type="compositionally biased region" description="Polar residues" evidence="2">
    <location>
        <begin position="431"/>
        <end position="440"/>
    </location>
</feature>
<sequence>MQRDADQDDDAMSRTVDDATTDDVNMETASSPTPGKTDGGDAVGNPHVKKRQRTSQATLENDAPPPPPAARDKSNFLSTDTQKAKVKKRGFSIAHEFEREINVAQPPTSLQQSQSPDRRSVSPVPPPLAHRGGNDVDFFPPAPSLFSSPKPPTPETGAARKPKRSTATATHRRDTISPGRAVPMPQSELPGDNSSSRRDTLSPDGFRRIESLVEDEESSQERAGHKELEEEEKTEEGKDSSHRHDDSPTHAATPHPIETRRLPTSPKSSNNDNDDDVVAHSSPPHATTVASVRGAAAAAEKNDMAARRSTLDPSELAGMFGSSDLATSHDMAASGRRDTLDPLEALAVLEGMSTLEGGEHEGQQHKKKKLAQELALDSHATIGPTNQHGTSNKDNASRRDTLNPSDLMHLDSDDDDDHLVLSSFQSERSDGQVTSTSSPPSILEAIGKPTSPPRTKNDTISADPSRDRRRRRSTQAPTPSSSSLGPSTRKNSTHETKRVVTKPGPHPSLFSPPNRHNHPTPLKSCLSARKAQPPPSSSPTPTKSVVFGSPRGAEFRRNDPPTSMTPMCVLQTREMFPLDKIDSDDDDDVTSENTSILDEADHFLDKEEENHSLSFPFGSIRSPTRKRNKAAPNNVVGVSPLDNIADARRKRRASFGARQQQSASLVTQQQQQPSRRQSLLGVNVMQNNDALVIVGSAKKPRPATSTMVDSSSDDDMDITGDFTAQNHPSSVQLSNGLGDLWNETNYTPPKVTANNGHSSDEDDDQTLELGPIGHLQGDASVFNNTTTKTLSQDTTVSHFKGLLHPIAEGEEATSTRSSLLSHLSLSSDEDDDDAKYVAQRESVVINLGEKFDKLGGSSGKKNKLKHEPMSLSPRHLEDQPRPTISSTVSTTTSVSLENASRTPVPTPNPPHGDKSTAFIPSDSSHVVDDDISPDPSAQVVVLAPSSPQQSAPHQPTTEQLSTKVTPLDFDTPAAQQDAPRLALHPPTITTATFADLVAALTLTSVDDAIERQVAECADLLAVSAVLPQTTTRWSQAVDQLSTWVAEMAVERRLNEAKLVPSYLAALLQTTNEFPHDLVVELYHANVSSVLSEWFAWRRRLEAASMAVWNGGAGLQAEYQGLQQRLASVGRDEAQERAAVHQLMAKARSMDRSLASIQEQQTIRAEVSARLHRLDKQLSQLQSTLAKHTQDAALHRIETTDAVVSDTHMHDRIHAVQAHDELFQIASKLAKWTYTSMSPTQWELRMMLTSLHSDMSIIVSLDVDVSKATCQVQVVLPPRKQNKQHSVFDDVAALVCAALLDPVRLQQAGDATVRQVSDVPAFVQWVQLDVQRSVRLWRDMETLVLQHAITTDVASKQLWIAFVSFQSLVKVRVGLPLSTHFCFRRWTAPPVVVVEFGKAKVDVVELVRRIEGVPRGFRRLHAICTCVTTYIESLE</sequence>
<keyword evidence="1" id="KW-0175">Coiled coil</keyword>
<feature type="compositionally biased region" description="Basic and acidic residues" evidence="2">
    <location>
        <begin position="235"/>
        <end position="248"/>
    </location>
</feature>
<feature type="compositionally biased region" description="Low complexity" evidence="2">
    <location>
        <begin position="658"/>
        <end position="676"/>
    </location>
</feature>
<feature type="region of interest" description="Disordered" evidence="2">
    <location>
        <begin position="351"/>
        <end position="564"/>
    </location>
</feature>
<proteinExistence type="predicted"/>
<feature type="compositionally biased region" description="Low complexity" evidence="2">
    <location>
        <begin position="883"/>
        <end position="895"/>
    </location>
</feature>
<evidence type="ECO:0000256" key="2">
    <source>
        <dbReference type="SAM" id="MobiDB-lite"/>
    </source>
</evidence>
<feature type="coiled-coil region" evidence="1">
    <location>
        <begin position="1163"/>
        <end position="1190"/>
    </location>
</feature>
<evidence type="ECO:0000313" key="3">
    <source>
        <dbReference type="EMBL" id="ETV70513.1"/>
    </source>
</evidence>
<dbReference type="OrthoDB" id="70656at2759"/>
<feature type="region of interest" description="Disordered" evidence="2">
    <location>
        <begin position="1"/>
        <end position="338"/>
    </location>
</feature>
<dbReference type="EMBL" id="KI913165">
    <property type="protein sequence ID" value="ETV70513.1"/>
    <property type="molecule type" value="Genomic_DNA"/>
</dbReference>
<evidence type="ECO:0008006" key="4">
    <source>
        <dbReference type="Google" id="ProtNLM"/>
    </source>
</evidence>
<reference evidence="3" key="1">
    <citation type="submission" date="2013-12" db="EMBL/GenBank/DDBJ databases">
        <title>The Genome Sequence of Aphanomyces astaci APO3.</title>
        <authorList>
            <consortium name="The Broad Institute Genomics Platform"/>
            <person name="Russ C."/>
            <person name="Tyler B."/>
            <person name="van West P."/>
            <person name="Dieguez-Uribeondo J."/>
            <person name="Young S.K."/>
            <person name="Zeng Q."/>
            <person name="Gargeya S."/>
            <person name="Fitzgerald M."/>
            <person name="Abouelleil A."/>
            <person name="Alvarado L."/>
            <person name="Chapman S.B."/>
            <person name="Gainer-Dewar J."/>
            <person name="Goldberg J."/>
            <person name="Griggs A."/>
            <person name="Gujja S."/>
            <person name="Hansen M."/>
            <person name="Howarth C."/>
            <person name="Imamovic A."/>
            <person name="Ireland A."/>
            <person name="Larimer J."/>
            <person name="McCowan C."/>
            <person name="Murphy C."/>
            <person name="Pearson M."/>
            <person name="Poon T.W."/>
            <person name="Priest M."/>
            <person name="Roberts A."/>
            <person name="Saif S."/>
            <person name="Shea T."/>
            <person name="Sykes S."/>
            <person name="Wortman J."/>
            <person name="Nusbaum C."/>
            <person name="Birren B."/>
        </authorList>
    </citation>
    <scope>NUCLEOTIDE SEQUENCE [LARGE SCALE GENOMIC DNA]</scope>
    <source>
        <strain evidence="3">APO3</strain>
    </source>
</reference>
<dbReference type="RefSeq" id="XP_009839896.1">
    <property type="nucleotide sequence ID" value="XM_009841594.1"/>
</dbReference>
<feature type="region of interest" description="Disordered" evidence="2">
    <location>
        <begin position="654"/>
        <end position="676"/>
    </location>
</feature>
<feature type="compositionally biased region" description="Basic and acidic residues" evidence="2">
    <location>
        <begin position="1"/>
        <end position="17"/>
    </location>
</feature>
<feature type="region of interest" description="Disordered" evidence="2">
    <location>
        <begin position="615"/>
        <end position="634"/>
    </location>
</feature>
<organism evidence="3">
    <name type="scientific">Aphanomyces astaci</name>
    <name type="common">Crayfish plague agent</name>
    <dbReference type="NCBI Taxonomy" id="112090"/>
    <lineage>
        <taxon>Eukaryota</taxon>
        <taxon>Sar</taxon>
        <taxon>Stramenopiles</taxon>
        <taxon>Oomycota</taxon>
        <taxon>Saprolegniomycetes</taxon>
        <taxon>Saprolegniales</taxon>
        <taxon>Verrucalvaceae</taxon>
        <taxon>Aphanomyces</taxon>
    </lineage>
</organism>
<feature type="compositionally biased region" description="Basic and acidic residues" evidence="2">
    <location>
        <begin position="195"/>
        <end position="211"/>
    </location>
</feature>
<protein>
    <recommendedName>
        <fullName evidence="4">Spc7 kinetochore protein domain-containing protein</fullName>
    </recommendedName>
</protein>
<dbReference type="GeneID" id="20815903"/>
<feature type="compositionally biased region" description="Low complexity" evidence="2">
    <location>
        <begin position="474"/>
        <end position="488"/>
    </location>
</feature>
<feature type="compositionally biased region" description="Low complexity" evidence="2">
    <location>
        <begin position="105"/>
        <end position="115"/>
    </location>
</feature>
<name>W4FV32_APHAT</name>
<gene>
    <name evidence="3" type="ORF">H257_13907</name>
</gene>
<feature type="compositionally biased region" description="Basic and acidic residues" evidence="2">
    <location>
        <begin position="219"/>
        <end position="228"/>
    </location>
</feature>
<feature type="compositionally biased region" description="Polar residues" evidence="2">
    <location>
        <begin position="383"/>
        <end position="394"/>
    </location>
</feature>
<feature type="compositionally biased region" description="Low complexity" evidence="2">
    <location>
        <begin position="286"/>
        <end position="299"/>
    </location>
</feature>
<dbReference type="STRING" id="112090.W4FV32"/>
<feature type="compositionally biased region" description="Basic and acidic residues" evidence="2">
    <location>
        <begin position="300"/>
        <end position="310"/>
    </location>
</feature>
<evidence type="ECO:0000256" key="1">
    <source>
        <dbReference type="SAM" id="Coils"/>
    </source>
</evidence>
<accession>W4FV32</accession>